<dbReference type="EMBL" id="JAWDID010000012">
    <property type="protein sequence ID" value="MDU0340304.1"/>
    <property type="molecule type" value="Genomic_DNA"/>
</dbReference>
<keyword evidence="3" id="KW-1185">Reference proteome</keyword>
<feature type="domain" description="PPC" evidence="1">
    <location>
        <begin position="174"/>
        <end position="286"/>
    </location>
</feature>
<proteinExistence type="predicted"/>
<sequence length="286" mass="30020">MRTVRQPGPAQSERVQWVAAGGQRLTLALKPGQLLLDAVAEAFAAQGFASGVLRLPAGLALSPFAYVMPALSATPEHAAFYSETFRPDGVARIETGALTFGERDGAPFFHGHALWREADGRRNGGHILPDQSFLAEPITVEAVGIDGAAFVAGHDPETNFKLFMPAEAAPAAPRAAGRFYAVRLRPNQDVFAALEGFCAERGIGRATIHGGVGSTIGAHFADGAQIEPFATEIAITAGGIAPDRDGNLEAEIAIALVDYTGGIAQGRLKRGENPVLMTLELVLEAE</sequence>
<feature type="domain" description="PPC" evidence="1">
    <location>
        <begin position="19"/>
        <end position="166"/>
    </location>
</feature>
<dbReference type="Pfam" id="PF03479">
    <property type="entry name" value="PCC"/>
    <property type="match status" value="1"/>
</dbReference>
<dbReference type="Proteomes" id="UP001254257">
    <property type="component" value="Unassembled WGS sequence"/>
</dbReference>
<dbReference type="InterPro" id="IPR005175">
    <property type="entry name" value="PPC_dom"/>
</dbReference>
<reference evidence="2 3" key="1">
    <citation type="submission" date="2023-09" db="EMBL/GenBank/DDBJ databases">
        <title>Whole genome shotgun sequencing (WGS) of Bosea sp. ZW T0_25, isolated from stored onions (Allium cepa).</title>
        <authorList>
            <person name="Stoll D.A."/>
            <person name="Huch M."/>
        </authorList>
    </citation>
    <scope>NUCLEOTIDE SEQUENCE [LARGE SCALE GENOMIC DNA]</scope>
    <source>
        <strain evidence="2 3">ZW T0_25</strain>
    </source>
</reference>
<evidence type="ECO:0000313" key="2">
    <source>
        <dbReference type="EMBL" id="MDU0340304.1"/>
    </source>
</evidence>
<evidence type="ECO:0000259" key="1">
    <source>
        <dbReference type="PROSITE" id="PS51742"/>
    </source>
</evidence>
<name>A0ABU3S6A4_9HYPH</name>
<gene>
    <name evidence="2" type="ORF">RKE40_10445</name>
</gene>
<dbReference type="PROSITE" id="PS51742">
    <property type="entry name" value="PPC"/>
    <property type="match status" value="2"/>
</dbReference>
<protein>
    <submittedName>
        <fullName evidence="2">DUF296 domain-containing protein</fullName>
    </submittedName>
</protein>
<accession>A0ABU3S6A4</accession>
<organism evidence="2 3">
    <name type="scientific">Bosea rubneri</name>
    <dbReference type="NCBI Taxonomy" id="3075434"/>
    <lineage>
        <taxon>Bacteria</taxon>
        <taxon>Pseudomonadati</taxon>
        <taxon>Pseudomonadota</taxon>
        <taxon>Alphaproteobacteria</taxon>
        <taxon>Hyphomicrobiales</taxon>
        <taxon>Boseaceae</taxon>
        <taxon>Bosea</taxon>
    </lineage>
</organism>
<dbReference type="SUPFAM" id="SSF117856">
    <property type="entry name" value="AF0104/ALDC/Ptd012-like"/>
    <property type="match status" value="2"/>
</dbReference>
<evidence type="ECO:0000313" key="3">
    <source>
        <dbReference type="Proteomes" id="UP001254257"/>
    </source>
</evidence>
<dbReference type="RefSeq" id="WP_316018175.1">
    <property type="nucleotide sequence ID" value="NZ_JAWDID010000012.1"/>
</dbReference>
<dbReference type="Gene3D" id="3.30.1330.80">
    <property type="entry name" value="Hypothetical protein, similar to alpha- acetolactate decarboxylase, domain 2"/>
    <property type="match status" value="2"/>
</dbReference>
<comment type="caution">
    <text evidence="2">The sequence shown here is derived from an EMBL/GenBank/DDBJ whole genome shotgun (WGS) entry which is preliminary data.</text>
</comment>